<keyword evidence="3" id="KW-1185">Reference proteome</keyword>
<reference evidence="2 3" key="1">
    <citation type="submission" date="2024-02" db="EMBL/GenBank/DDBJ databases">
        <authorList>
            <person name="Vignale AGUSTIN F."/>
            <person name="Sosa J E."/>
            <person name="Modenutti C."/>
        </authorList>
    </citation>
    <scope>NUCLEOTIDE SEQUENCE [LARGE SCALE GENOMIC DNA]</scope>
</reference>
<comment type="caution">
    <text evidence="2">The sequence shown here is derived from an EMBL/GenBank/DDBJ whole genome shotgun (WGS) entry which is preliminary data.</text>
</comment>
<feature type="region of interest" description="Disordered" evidence="1">
    <location>
        <begin position="23"/>
        <end position="44"/>
    </location>
</feature>
<dbReference type="PANTHER" id="PTHR34950:SF15">
    <property type="entry name" value="REMORIN C-TERMINAL DOMAIN-CONTAINING PROTEIN"/>
    <property type="match status" value="1"/>
</dbReference>
<protein>
    <submittedName>
        <fullName evidence="2">Uncharacterized protein</fullName>
    </submittedName>
</protein>
<feature type="compositionally biased region" description="Basic and acidic residues" evidence="1">
    <location>
        <begin position="23"/>
        <end position="32"/>
    </location>
</feature>
<proteinExistence type="predicted"/>
<sequence>MSTASAGLAEVYVTKKLYKEKMKRMENEEAQKKNYASPDHGRKSNSGGGFFSTVFKKIHPAAMPSSDSSMGAVLAKVNKGSMSTTSAALAEVHVMKKLYKDKMKRMETENAQKEAYDSPHHGRKSTSGGCFSMMFKKIHPAGITSSDSAGEAVFTKAN</sequence>
<accession>A0ABC8TXN4</accession>
<name>A0ABC8TXN4_9AQUA</name>
<gene>
    <name evidence="2" type="ORF">ILEXP_LOCUS43980</name>
</gene>
<feature type="region of interest" description="Disordered" evidence="1">
    <location>
        <begin position="109"/>
        <end position="128"/>
    </location>
</feature>
<dbReference type="EMBL" id="CAUOFW020006314">
    <property type="protein sequence ID" value="CAK9174248.1"/>
    <property type="molecule type" value="Genomic_DNA"/>
</dbReference>
<dbReference type="AlphaFoldDB" id="A0ABC8TXN4"/>
<organism evidence="2 3">
    <name type="scientific">Ilex paraguariensis</name>
    <name type="common">yerba mate</name>
    <dbReference type="NCBI Taxonomy" id="185542"/>
    <lineage>
        <taxon>Eukaryota</taxon>
        <taxon>Viridiplantae</taxon>
        <taxon>Streptophyta</taxon>
        <taxon>Embryophyta</taxon>
        <taxon>Tracheophyta</taxon>
        <taxon>Spermatophyta</taxon>
        <taxon>Magnoliopsida</taxon>
        <taxon>eudicotyledons</taxon>
        <taxon>Gunneridae</taxon>
        <taxon>Pentapetalae</taxon>
        <taxon>asterids</taxon>
        <taxon>campanulids</taxon>
        <taxon>Aquifoliales</taxon>
        <taxon>Aquifoliaceae</taxon>
        <taxon>Ilex</taxon>
    </lineage>
</organism>
<evidence type="ECO:0000256" key="1">
    <source>
        <dbReference type="SAM" id="MobiDB-lite"/>
    </source>
</evidence>
<feature type="compositionally biased region" description="Basic and acidic residues" evidence="1">
    <location>
        <begin position="109"/>
        <end position="120"/>
    </location>
</feature>
<evidence type="ECO:0000313" key="3">
    <source>
        <dbReference type="Proteomes" id="UP001642360"/>
    </source>
</evidence>
<dbReference type="Proteomes" id="UP001642360">
    <property type="component" value="Unassembled WGS sequence"/>
</dbReference>
<dbReference type="PANTHER" id="PTHR34950">
    <property type="entry name" value="OS04G0457400 PROTEIN"/>
    <property type="match status" value="1"/>
</dbReference>
<evidence type="ECO:0000313" key="2">
    <source>
        <dbReference type="EMBL" id="CAK9174248.1"/>
    </source>
</evidence>